<dbReference type="PROSITE" id="PS01071">
    <property type="entry name" value="GRPE"/>
    <property type="match status" value="1"/>
</dbReference>
<comment type="similarity">
    <text evidence="2 10 12">Belongs to the GrpE family.</text>
</comment>
<keyword evidence="5 10" id="KW-0346">Stress response</keyword>
<dbReference type="InterPro" id="IPR000740">
    <property type="entry name" value="GrpE"/>
</dbReference>
<dbReference type="Pfam" id="PF01025">
    <property type="entry name" value="GrpE"/>
    <property type="match status" value="1"/>
</dbReference>
<dbReference type="GO" id="GO:0042803">
    <property type="term" value="F:protein homodimerization activity"/>
    <property type="evidence" value="ECO:0007669"/>
    <property type="project" value="InterPro"/>
</dbReference>
<feature type="region of interest" description="Disordered" evidence="13">
    <location>
        <begin position="1"/>
        <end position="41"/>
    </location>
</feature>
<dbReference type="Gene3D" id="3.90.20.20">
    <property type="match status" value="1"/>
</dbReference>
<dbReference type="PANTHER" id="PTHR21237:SF23">
    <property type="entry name" value="GRPE PROTEIN HOMOLOG, MITOCHONDRIAL"/>
    <property type="match status" value="1"/>
</dbReference>
<comment type="function">
    <text evidence="7 10 11">Participates actively in the response to hyperosmotic and heat shock by preventing the aggregation of stress-denatured proteins, in association with DnaK and GrpE. It is the nucleotide exchange factor for DnaK and may function as a thermosensor. Unfolded proteins bind initially to DnaJ; upon interaction with the DnaJ-bound protein, DnaK hydrolyzes its bound ATP, resulting in the formation of a stable complex. GrpE releases ADP from DnaK; ATP binding to DnaK triggers the release of the substrate protein, thus completing the reaction cycle. Several rounds of ATP-dependent interactions between DnaJ, DnaK and GrpE are required for fully efficient folding.</text>
</comment>
<dbReference type="NCBIfam" id="NF010748">
    <property type="entry name" value="PRK14150.1"/>
    <property type="match status" value="1"/>
</dbReference>
<evidence type="ECO:0000256" key="8">
    <source>
        <dbReference type="ARBA" id="ARBA00072274"/>
    </source>
</evidence>
<dbReference type="FunFam" id="2.30.22.10:FF:000001">
    <property type="entry name" value="Protein GrpE"/>
    <property type="match status" value="1"/>
</dbReference>
<dbReference type="NCBIfam" id="NF010738">
    <property type="entry name" value="PRK14140.1"/>
    <property type="match status" value="1"/>
</dbReference>
<organism evidence="14 15">
    <name type="scientific">Providencia rettgeri</name>
    <dbReference type="NCBI Taxonomy" id="587"/>
    <lineage>
        <taxon>Bacteria</taxon>
        <taxon>Pseudomonadati</taxon>
        <taxon>Pseudomonadota</taxon>
        <taxon>Gammaproteobacteria</taxon>
        <taxon>Enterobacterales</taxon>
        <taxon>Morganellaceae</taxon>
        <taxon>Providencia</taxon>
    </lineage>
</organism>
<dbReference type="OrthoDB" id="9789811at2"/>
<comment type="caution">
    <text evidence="14">The sequence shown here is derived from an EMBL/GenBank/DDBJ whole genome shotgun (WGS) entry which is preliminary data.</text>
</comment>
<evidence type="ECO:0000256" key="2">
    <source>
        <dbReference type="ARBA" id="ARBA00009054"/>
    </source>
</evidence>
<dbReference type="HAMAP" id="MF_01151">
    <property type="entry name" value="GrpE"/>
    <property type="match status" value="1"/>
</dbReference>
<dbReference type="GO" id="GO:0006457">
    <property type="term" value="P:protein folding"/>
    <property type="evidence" value="ECO:0007669"/>
    <property type="project" value="InterPro"/>
</dbReference>
<feature type="compositionally biased region" description="Basic and acidic residues" evidence="13">
    <location>
        <begin position="1"/>
        <end position="12"/>
    </location>
</feature>
<evidence type="ECO:0000313" key="15">
    <source>
        <dbReference type="Proteomes" id="UP000824410"/>
    </source>
</evidence>
<evidence type="ECO:0000256" key="1">
    <source>
        <dbReference type="ARBA" id="ARBA00004496"/>
    </source>
</evidence>
<dbReference type="InterPro" id="IPR009012">
    <property type="entry name" value="GrpE_head"/>
</dbReference>
<dbReference type="PANTHER" id="PTHR21237">
    <property type="entry name" value="GRPE PROTEIN"/>
    <property type="match status" value="1"/>
</dbReference>
<evidence type="ECO:0000256" key="6">
    <source>
        <dbReference type="ARBA" id="ARBA00023186"/>
    </source>
</evidence>
<evidence type="ECO:0000256" key="4">
    <source>
        <dbReference type="ARBA" id="ARBA00022490"/>
    </source>
</evidence>
<dbReference type="Proteomes" id="UP000824410">
    <property type="component" value="Unassembled WGS sequence"/>
</dbReference>
<dbReference type="GO" id="GO:0005829">
    <property type="term" value="C:cytosol"/>
    <property type="evidence" value="ECO:0007669"/>
    <property type="project" value="TreeGrafter"/>
</dbReference>
<evidence type="ECO:0000256" key="3">
    <source>
        <dbReference type="ARBA" id="ARBA00011738"/>
    </source>
</evidence>
<evidence type="ECO:0000256" key="13">
    <source>
        <dbReference type="SAM" id="MobiDB-lite"/>
    </source>
</evidence>
<sequence length="197" mass="22392">MSSKDQNMHDEQAFEQNESQKVQQEQEAEVQQADEMQANEEALAARIAELEQQLEASRKTEREAMLRAHAEIENIRRRTEQDIEKAHKFALEKFSNELLPVIDNLERAIDAADRDNEQSKAMVEGLDLTLKTFLDAVAKFGIEPVGEANVPFNPEVHQAMTMIESPDHQAGHVIDVMQKGYTLNNRLLRPAMVIVSK</sequence>
<proteinExistence type="inferred from homology"/>
<evidence type="ECO:0000256" key="11">
    <source>
        <dbReference type="RuleBase" id="RU000639"/>
    </source>
</evidence>
<dbReference type="Gene3D" id="2.30.22.10">
    <property type="entry name" value="Head domain of nucleotide exchange factor GrpE"/>
    <property type="match status" value="1"/>
</dbReference>
<dbReference type="GO" id="GO:0051082">
    <property type="term" value="F:unfolded protein binding"/>
    <property type="evidence" value="ECO:0007669"/>
    <property type="project" value="TreeGrafter"/>
</dbReference>
<accession>A0A1J0E9C5</accession>
<name>A0A1J0E9C5_PRORE</name>
<evidence type="ECO:0000313" key="14">
    <source>
        <dbReference type="EMBL" id="MBX6978762.1"/>
    </source>
</evidence>
<dbReference type="SUPFAM" id="SSF51064">
    <property type="entry name" value="Head domain of nucleotide exchange factor GrpE"/>
    <property type="match status" value="1"/>
</dbReference>
<dbReference type="AlphaFoldDB" id="A0A1J0E9C5"/>
<protein>
    <recommendedName>
        <fullName evidence="8 10">Protein GrpE</fullName>
    </recommendedName>
    <alternativeName>
        <fullName evidence="9 10">HSP-70 cofactor</fullName>
    </alternativeName>
</protein>
<comment type="subcellular location">
    <subcellularLocation>
        <location evidence="1 10">Cytoplasm</location>
    </subcellularLocation>
</comment>
<evidence type="ECO:0000256" key="12">
    <source>
        <dbReference type="RuleBase" id="RU004478"/>
    </source>
</evidence>
<evidence type="ECO:0000256" key="9">
    <source>
        <dbReference type="ARBA" id="ARBA00076414"/>
    </source>
</evidence>
<dbReference type="InterPro" id="IPR013805">
    <property type="entry name" value="GrpE_CC"/>
</dbReference>
<keyword evidence="4 10" id="KW-0963">Cytoplasm</keyword>
<dbReference type="GO" id="GO:0051087">
    <property type="term" value="F:protein-folding chaperone binding"/>
    <property type="evidence" value="ECO:0007669"/>
    <property type="project" value="InterPro"/>
</dbReference>
<dbReference type="RefSeq" id="WP_042844743.1">
    <property type="nucleotide sequence ID" value="NZ_ABEXNG020000004.1"/>
</dbReference>
<dbReference type="KEGG" id="prg:RB151_028680"/>
<comment type="subunit">
    <text evidence="3 10">Homodimer.</text>
</comment>
<evidence type="ECO:0000256" key="10">
    <source>
        <dbReference type="HAMAP-Rule" id="MF_01151"/>
    </source>
</evidence>
<reference evidence="14" key="1">
    <citation type="submission" date="2019-02" db="EMBL/GenBank/DDBJ databases">
        <title>Genomic characterization of isolates from hospital effluents in KZN, South Africa.</title>
        <authorList>
            <person name="Ntshobeni N."/>
            <person name="Allam M."/>
            <person name="Ismail A."/>
            <person name="Amoako D."/>
            <person name="Essack S."/>
            <person name="Chenia H."/>
        </authorList>
    </citation>
    <scope>NUCLEOTIDE SEQUENCE</scope>
    <source>
        <strain evidence="14">AFE97_S1</strain>
    </source>
</reference>
<feature type="compositionally biased region" description="Low complexity" evidence="13">
    <location>
        <begin position="19"/>
        <end position="41"/>
    </location>
</feature>
<keyword evidence="6 10" id="KW-0143">Chaperone</keyword>
<evidence type="ECO:0000256" key="7">
    <source>
        <dbReference type="ARBA" id="ARBA00053401"/>
    </source>
</evidence>
<dbReference type="CDD" id="cd00446">
    <property type="entry name" value="GrpE"/>
    <property type="match status" value="1"/>
</dbReference>
<dbReference type="EMBL" id="SHDO01000001">
    <property type="protein sequence ID" value="MBX6978762.1"/>
    <property type="molecule type" value="Genomic_DNA"/>
</dbReference>
<dbReference type="PRINTS" id="PR00773">
    <property type="entry name" value="GRPEPROTEIN"/>
</dbReference>
<dbReference type="GO" id="GO:0000774">
    <property type="term" value="F:adenyl-nucleotide exchange factor activity"/>
    <property type="evidence" value="ECO:0007669"/>
    <property type="project" value="InterPro"/>
</dbReference>
<evidence type="ECO:0000256" key="5">
    <source>
        <dbReference type="ARBA" id="ARBA00023016"/>
    </source>
</evidence>
<dbReference type="SUPFAM" id="SSF58014">
    <property type="entry name" value="Coiled-coil domain of nucleotide exchange factor GrpE"/>
    <property type="match status" value="1"/>
</dbReference>
<gene>
    <name evidence="10 14" type="primary">grpE</name>
    <name evidence="14" type="ORF">EX242_00505</name>
</gene>